<reference evidence="1" key="1">
    <citation type="submission" date="2022-07" db="EMBL/GenBank/DDBJ databases">
        <title>Phylogenomic reconstructions and comparative analyses of Kickxellomycotina fungi.</title>
        <authorList>
            <person name="Reynolds N.K."/>
            <person name="Stajich J.E."/>
            <person name="Barry K."/>
            <person name="Grigoriev I.V."/>
            <person name="Crous P."/>
            <person name="Smith M.E."/>
        </authorList>
    </citation>
    <scope>NUCLEOTIDE SEQUENCE</scope>
    <source>
        <strain evidence="1">BCRC 34191</strain>
    </source>
</reference>
<sequence length="606" mass="67697">MPAEAAEPIYQVNLTLHEIAVSEASARGSTGREGDSIFSRYKEAVRLACVTARQAHNWQSSMNHIFRLRATAKSVGYLNNTLEPELRLWEAETLWEAGNRVLAIEILQSHKREMEHTLQQARMDLSSGSLDGAAMIVSPVATQQTPAATQNWSRNELEAATILMSRIILTVGEWSDQQRRERPAVLWAEYFNKSAILLQEINSPTAWTGRALHALAAFAERQCVELTSTRDDDSTTAVRKQKARELAACQQEIARTSSTTEAQRLRGILRRLEIQVSNDQKELAELRSSIGGFLRMAIWSFVKCLGCTDAFDNCVYSLVSLIMTNARAQELQRALTSGAMDDVPSRKFLLLVHQLCARLSTEEDAFHQTITQLVTRMAVEYPYHTMYHLFALRNANRALSSSASSKISRKGSLSALQVQESEKMEERRSEAATAILTSVSSQSPDLRSIAQAINELCTSYIDLAVCPVPDKFKNSKAGDSLAMRDNAQVVITILNVLKVDPLYTWSLIPLRQDKMNRNVGIYVDERRDYSRTAGDANSEESHLLGQDDPDTFAAEEENKEAERSIIHVGQRLSAPISVEGQVSELIQQATDPGLLSRLFEGWSAWY</sequence>
<gene>
    <name evidence="1" type="primary">TEL1_1</name>
    <name evidence="1" type="ORF">GGI18_001926</name>
</gene>
<comment type="caution">
    <text evidence="1">The sequence shown here is derived from an EMBL/GenBank/DDBJ whole genome shotgun (WGS) entry which is preliminary data.</text>
</comment>
<organism evidence="1 2">
    <name type="scientific">Coemansia linderi</name>
    <dbReference type="NCBI Taxonomy" id="2663919"/>
    <lineage>
        <taxon>Eukaryota</taxon>
        <taxon>Fungi</taxon>
        <taxon>Fungi incertae sedis</taxon>
        <taxon>Zoopagomycota</taxon>
        <taxon>Kickxellomycotina</taxon>
        <taxon>Kickxellomycetes</taxon>
        <taxon>Kickxellales</taxon>
        <taxon>Kickxellaceae</taxon>
        <taxon>Coemansia</taxon>
    </lineage>
</organism>
<protein>
    <submittedName>
        <fullName evidence="1">Serine/threonine-protein kinase tel1</fullName>
        <ecNumber evidence="1">2.7.11.1</ecNumber>
    </submittedName>
</protein>
<keyword evidence="1" id="KW-0808">Transferase</keyword>
<proteinExistence type="predicted"/>
<dbReference type="EC" id="2.7.11.1" evidence="1"/>
<keyword evidence="2" id="KW-1185">Reference proteome</keyword>
<name>A0ACC1KI36_9FUNG</name>
<evidence type="ECO:0000313" key="2">
    <source>
        <dbReference type="Proteomes" id="UP001140066"/>
    </source>
</evidence>
<dbReference type="EMBL" id="JANBUK010000376">
    <property type="protein sequence ID" value="KAJ2790238.1"/>
    <property type="molecule type" value="Genomic_DNA"/>
</dbReference>
<accession>A0ACC1KI36</accession>
<keyword evidence="1" id="KW-0418">Kinase</keyword>
<evidence type="ECO:0000313" key="1">
    <source>
        <dbReference type="EMBL" id="KAJ2790238.1"/>
    </source>
</evidence>
<dbReference type="Proteomes" id="UP001140066">
    <property type="component" value="Unassembled WGS sequence"/>
</dbReference>